<dbReference type="NCBIfam" id="TIGR02937">
    <property type="entry name" value="sigma70-ECF"/>
    <property type="match status" value="1"/>
</dbReference>
<dbReference type="EMBL" id="CP114014">
    <property type="protein sequence ID" value="XAY06262.1"/>
    <property type="molecule type" value="Genomic_DNA"/>
</dbReference>
<dbReference type="RefSeq" id="WP_354697499.1">
    <property type="nucleotide sequence ID" value="NZ_CP114014.1"/>
</dbReference>
<dbReference type="Pfam" id="PF04542">
    <property type="entry name" value="Sigma70_r2"/>
    <property type="match status" value="1"/>
</dbReference>
<dbReference type="PANTHER" id="PTHR47756:SF2">
    <property type="entry name" value="BLL6612 PROTEIN"/>
    <property type="match status" value="1"/>
</dbReference>
<evidence type="ECO:0000256" key="1">
    <source>
        <dbReference type="ARBA" id="ARBA00010641"/>
    </source>
</evidence>
<keyword evidence="3" id="KW-0731">Sigma factor</keyword>
<dbReference type="GO" id="GO:0006352">
    <property type="term" value="P:DNA-templated transcription initiation"/>
    <property type="evidence" value="ECO:0007669"/>
    <property type="project" value="InterPro"/>
</dbReference>
<evidence type="ECO:0008006" key="9">
    <source>
        <dbReference type="Google" id="ProtNLM"/>
    </source>
</evidence>
<accession>A0AAU7AX26</accession>
<dbReference type="Gene3D" id="1.10.10.10">
    <property type="entry name" value="Winged helix-like DNA-binding domain superfamily/Winged helix DNA-binding domain"/>
    <property type="match status" value="1"/>
</dbReference>
<comment type="similarity">
    <text evidence="1">Belongs to the sigma-70 factor family. ECF subfamily.</text>
</comment>
<dbReference type="InterPro" id="IPR036388">
    <property type="entry name" value="WH-like_DNA-bd_sf"/>
</dbReference>
<gene>
    <name evidence="8" type="ORF">DSM112329_03130</name>
</gene>
<dbReference type="Gene3D" id="1.10.1740.10">
    <property type="match status" value="1"/>
</dbReference>
<evidence type="ECO:0000256" key="4">
    <source>
        <dbReference type="ARBA" id="ARBA00023163"/>
    </source>
</evidence>
<dbReference type="SUPFAM" id="SSF88946">
    <property type="entry name" value="Sigma2 domain of RNA polymerase sigma factors"/>
    <property type="match status" value="1"/>
</dbReference>
<evidence type="ECO:0000313" key="8">
    <source>
        <dbReference type="EMBL" id="XAY06262.1"/>
    </source>
</evidence>
<sequence>MDPVAAELERTFHEQWGRVLASLIGYLGDFELAEESAQEAFAAAAERWPRDGLPASPGAWLITTARNRAIDRIRRERTLAAKLRLLDVTEAQEDAMDRDRFPDERLELVFTCCHPALSVEAQVALTLRTLGGLTTTDIAQAFLVPEATMAQRLVRAKRKIAAAGIPFRVPADHTLPDRLAAVLAVVYLIFNAGYGARADLAAEAVRLAEALALLMPDESDVHGLLALMLLHDARRAARVRDGDLVLLEDQDRTLWDDAGIARGRAVLDRALALRGRGQYVLQAAVASLHADEPRDWGQIAALHGELARLTGSPVAELSRAVAVAEADGPAAGLAIVDRLDLPTYRYFHATRGELLRRLGRDAEARAALERALELATDEAEQRLLQRRLAEVRGPAGPGPDRGLS</sequence>
<feature type="domain" description="DUF6596" evidence="7">
    <location>
        <begin position="178"/>
        <end position="270"/>
    </location>
</feature>
<evidence type="ECO:0000256" key="3">
    <source>
        <dbReference type="ARBA" id="ARBA00023082"/>
    </source>
</evidence>
<evidence type="ECO:0000256" key="2">
    <source>
        <dbReference type="ARBA" id="ARBA00023015"/>
    </source>
</evidence>
<organism evidence="8">
    <name type="scientific">Paraconexibacter sp. AEG42_29</name>
    <dbReference type="NCBI Taxonomy" id="2997339"/>
    <lineage>
        <taxon>Bacteria</taxon>
        <taxon>Bacillati</taxon>
        <taxon>Actinomycetota</taxon>
        <taxon>Thermoleophilia</taxon>
        <taxon>Solirubrobacterales</taxon>
        <taxon>Paraconexibacteraceae</taxon>
        <taxon>Paraconexibacter</taxon>
    </lineage>
</organism>
<keyword evidence="2" id="KW-0805">Transcription regulation</keyword>
<evidence type="ECO:0000259" key="6">
    <source>
        <dbReference type="Pfam" id="PF08281"/>
    </source>
</evidence>
<dbReference type="AlphaFoldDB" id="A0AAU7AX26"/>
<dbReference type="InterPro" id="IPR007627">
    <property type="entry name" value="RNA_pol_sigma70_r2"/>
</dbReference>
<dbReference type="Pfam" id="PF08281">
    <property type="entry name" value="Sigma70_r4_2"/>
    <property type="match status" value="1"/>
</dbReference>
<reference evidence="8" key="1">
    <citation type="submission" date="2022-12" db="EMBL/GenBank/DDBJ databases">
        <title>Paraconexibacter alkalitolerans sp. nov. and Baekduia alba sp. nov., isolated from soil and emended description of the genera Paraconexibacter (Chun et al., 2020) and Baekduia (An et al., 2020).</title>
        <authorList>
            <person name="Vieira S."/>
            <person name="Huber K.J."/>
            <person name="Geppert A."/>
            <person name="Wolf J."/>
            <person name="Neumann-Schaal M."/>
            <person name="Muesken M."/>
            <person name="Overmann J."/>
        </authorList>
    </citation>
    <scope>NUCLEOTIDE SEQUENCE</scope>
    <source>
        <strain evidence="8">AEG42_29</strain>
    </source>
</reference>
<dbReference type="KEGG" id="parq:DSM112329_03130"/>
<dbReference type="InterPro" id="IPR013249">
    <property type="entry name" value="RNA_pol_sigma70_r4_t2"/>
</dbReference>
<dbReference type="InterPro" id="IPR046531">
    <property type="entry name" value="DUF6596"/>
</dbReference>
<name>A0AAU7AX26_9ACTN</name>
<evidence type="ECO:0000259" key="7">
    <source>
        <dbReference type="Pfam" id="PF20239"/>
    </source>
</evidence>
<protein>
    <recommendedName>
        <fullName evidence="9">RNA polymerase subunit sigma-24</fullName>
    </recommendedName>
</protein>
<feature type="domain" description="RNA polymerase sigma factor 70 region 4 type 2" evidence="6">
    <location>
        <begin position="111"/>
        <end position="160"/>
    </location>
</feature>
<feature type="domain" description="RNA polymerase sigma-70 region 2" evidence="5">
    <location>
        <begin position="19"/>
        <end position="77"/>
    </location>
</feature>
<evidence type="ECO:0000259" key="5">
    <source>
        <dbReference type="Pfam" id="PF04542"/>
    </source>
</evidence>
<dbReference type="GO" id="GO:0003677">
    <property type="term" value="F:DNA binding"/>
    <property type="evidence" value="ECO:0007669"/>
    <property type="project" value="InterPro"/>
</dbReference>
<dbReference type="Pfam" id="PF20239">
    <property type="entry name" value="DUF6596"/>
    <property type="match status" value="1"/>
</dbReference>
<keyword evidence="4" id="KW-0804">Transcription</keyword>
<dbReference type="GO" id="GO:0016987">
    <property type="term" value="F:sigma factor activity"/>
    <property type="evidence" value="ECO:0007669"/>
    <property type="project" value="UniProtKB-KW"/>
</dbReference>
<proteinExistence type="inferred from homology"/>
<dbReference type="InterPro" id="IPR013325">
    <property type="entry name" value="RNA_pol_sigma_r2"/>
</dbReference>
<dbReference type="PANTHER" id="PTHR47756">
    <property type="entry name" value="BLL6612 PROTEIN-RELATED"/>
    <property type="match status" value="1"/>
</dbReference>
<dbReference type="InterPro" id="IPR014284">
    <property type="entry name" value="RNA_pol_sigma-70_dom"/>
</dbReference>
<dbReference type="InterPro" id="IPR013324">
    <property type="entry name" value="RNA_pol_sigma_r3/r4-like"/>
</dbReference>
<dbReference type="SUPFAM" id="SSF88659">
    <property type="entry name" value="Sigma3 and sigma4 domains of RNA polymerase sigma factors"/>
    <property type="match status" value="1"/>
</dbReference>